<comment type="caution">
    <text evidence="2">The sequence shown here is derived from an EMBL/GenBank/DDBJ whole genome shotgun (WGS) entry which is preliminary data.</text>
</comment>
<gene>
    <name evidence="2" type="ORF">FE257_004857</name>
</gene>
<dbReference type="PANTHER" id="PTHR36156">
    <property type="entry name" value="SLR2101 PROTEIN"/>
    <property type="match status" value="1"/>
</dbReference>
<dbReference type="InterPro" id="IPR011051">
    <property type="entry name" value="RmlC_Cupin_sf"/>
</dbReference>
<dbReference type="AlphaFoldDB" id="A0AAD4CAN0"/>
<evidence type="ECO:0000313" key="2">
    <source>
        <dbReference type="EMBL" id="KAF9882946.1"/>
    </source>
</evidence>
<accession>A0AAD4CAN0</accession>
<dbReference type="InterPro" id="IPR014710">
    <property type="entry name" value="RmlC-like_jellyroll"/>
</dbReference>
<dbReference type="InterPro" id="IPR047142">
    <property type="entry name" value="OryJ/VirC-like"/>
</dbReference>
<keyword evidence="3" id="KW-1185">Reference proteome</keyword>
<protein>
    <recommendedName>
        <fullName evidence="1">Cupin type-2 domain-containing protein</fullName>
    </recommendedName>
</protein>
<feature type="domain" description="Cupin type-2" evidence="1">
    <location>
        <begin position="88"/>
        <end position="151"/>
    </location>
</feature>
<dbReference type="Gene3D" id="2.60.120.10">
    <property type="entry name" value="Jelly Rolls"/>
    <property type="match status" value="1"/>
</dbReference>
<evidence type="ECO:0000313" key="3">
    <source>
        <dbReference type="Proteomes" id="UP001194746"/>
    </source>
</evidence>
<organism evidence="2 3">
    <name type="scientific">Aspergillus nanangensis</name>
    <dbReference type="NCBI Taxonomy" id="2582783"/>
    <lineage>
        <taxon>Eukaryota</taxon>
        <taxon>Fungi</taxon>
        <taxon>Dikarya</taxon>
        <taxon>Ascomycota</taxon>
        <taxon>Pezizomycotina</taxon>
        <taxon>Eurotiomycetes</taxon>
        <taxon>Eurotiomycetidae</taxon>
        <taxon>Eurotiales</taxon>
        <taxon>Aspergillaceae</taxon>
        <taxon>Aspergillus</taxon>
        <taxon>Aspergillus subgen. Circumdati</taxon>
    </lineage>
</organism>
<dbReference type="SUPFAM" id="SSF51182">
    <property type="entry name" value="RmlC-like cupins"/>
    <property type="match status" value="1"/>
</dbReference>
<dbReference type="InterPro" id="IPR013096">
    <property type="entry name" value="Cupin_2"/>
</dbReference>
<dbReference type="PANTHER" id="PTHR36156:SF2">
    <property type="entry name" value="CUPIN TYPE-2 DOMAIN-CONTAINING PROTEIN"/>
    <property type="match status" value="1"/>
</dbReference>
<dbReference type="Proteomes" id="UP001194746">
    <property type="component" value="Unassembled WGS sequence"/>
</dbReference>
<evidence type="ECO:0000259" key="1">
    <source>
        <dbReference type="Pfam" id="PF07883"/>
    </source>
</evidence>
<dbReference type="CDD" id="cd02231">
    <property type="entry name" value="cupin_BLL6423-like"/>
    <property type="match status" value="1"/>
</dbReference>
<reference evidence="2" key="2">
    <citation type="submission" date="2020-02" db="EMBL/GenBank/DDBJ databases">
        <authorList>
            <person name="Gilchrist C.L.M."/>
            <person name="Chooi Y.-H."/>
        </authorList>
    </citation>
    <scope>NUCLEOTIDE SEQUENCE</scope>
    <source>
        <strain evidence="2">MST-FP2251</strain>
    </source>
</reference>
<name>A0AAD4CAN0_ASPNN</name>
<dbReference type="Pfam" id="PF07883">
    <property type="entry name" value="Cupin_2"/>
    <property type="match status" value="1"/>
</dbReference>
<proteinExistence type="predicted"/>
<reference evidence="2" key="1">
    <citation type="journal article" date="2019" name="Beilstein J. Org. Chem.">
        <title>Nanangenines: drimane sesquiterpenoids as the dominant metabolite cohort of a novel Australian fungus, Aspergillus nanangensis.</title>
        <authorList>
            <person name="Lacey H.J."/>
            <person name="Gilchrist C.L.M."/>
            <person name="Crombie A."/>
            <person name="Kalaitzis J.A."/>
            <person name="Vuong D."/>
            <person name="Rutledge P.J."/>
            <person name="Turner P."/>
            <person name="Pitt J.I."/>
            <person name="Lacey E."/>
            <person name="Chooi Y.H."/>
            <person name="Piggott A.M."/>
        </authorList>
    </citation>
    <scope>NUCLEOTIDE SEQUENCE</scope>
    <source>
        <strain evidence="2">MST-FP2251</strain>
    </source>
</reference>
<sequence>MTDQTTSPLPNFTRYITTHNNAGQSIIHSQTTSSFHPFIQDQVFFYVPYTTSEFPPNLNHEHDVTEYAKTLARGDLGPVTPNGTVWRVVDIAPGMSGPPDPWLGSQSLDFAVVLEGEIELVLDSGERQRVHRGDLVVQRATRHKWWNPSKTEWTRMVQLNLPWISSGKLDIP</sequence>
<dbReference type="EMBL" id="VCAU01000200">
    <property type="protein sequence ID" value="KAF9882946.1"/>
    <property type="molecule type" value="Genomic_DNA"/>
</dbReference>